<evidence type="ECO:0000313" key="2">
    <source>
        <dbReference type="EMBL" id="MDP5272603.1"/>
    </source>
</evidence>
<keyword evidence="1 2" id="KW-0378">Hydrolase</keyword>
<dbReference type="GO" id="GO:0016787">
    <property type="term" value="F:hydrolase activity"/>
    <property type="evidence" value="ECO:0007669"/>
    <property type="project" value="UniProtKB-KW"/>
</dbReference>
<name>A0ABT9ITE2_9BACL</name>
<dbReference type="Proteomes" id="UP001231941">
    <property type="component" value="Unassembled WGS sequence"/>
</dbReference>
<sequence length="371" mass="42703">MQKHQTQAKSKFSSPLEWGEAACNSIMKTYQPEQLPPANRWHYHQGVFLYGMLKLWEQNQDYNLFQYVKGYADHLIDAQGNFLFNRAELDSIQAGDILFSLHKQTGDDRYRSAADKLLSLFETFNRTSEGGYWHKDRYPYQMWLDGLYMGGSFAMLYAKYYGKTELYDMVLEQEKLMRKHTKDDQTGLYHHAWDESKKTPWSDSVTGKAAEFWGRAIGWYIFALTDFLDLLPDNHTGRSEIQQTLKDVISAVIEVQDVETGLWYQVVDKGGHKDNWLETSCSSLFVYAIAKSINKGYIDSTYREAAVKGFDGLISKMYFNEKGQFIMPDICVGTGVGDYPHYIGREKCENDLHGVGSFVLSCVEMNKLTSS</sequence>
<proteinExistence type="predicted"/>
<keyword evidence="3" id="KW-1185">Reference proteome</keyword>
<accession>A0ABT9ITE2</accession>
<dbReference type="InterPro" id="IPR010905">
    <property type="entry name" value="Glyco_hydro_88"/>
</dbReference>
<protein>
    <submittedName>
        <fullName evidence="2">Glycoside hydrolase family 88 protein</fullName>
    </submittedName>
</protein>
<dbReference type="EMBL" id="JAVAMP010000001">
    <property type="protein sequence ID" value="MDP5272603.1"/>
    <property type="molecule type" value="Genomic_DNA"/>
</dbReference>
<gene>
    <name evidence="2" type="ORF">Q5Y73_00630</name>
</gene>
<evidence type="ECO:0000256" key="1">
    <source>
        <dbReference type="ARBA" id="ARBA00022801"/>
    </source>
</evidence>
<comment type="caution">
    <text evidence="2">The sequence shown here is derived from an EMBL/GenBank/DDBJ whole genome shotgun (WGS) entry which is preliminary data.</text>
</comment>
<dbReference type="Gene3D" id="1.50.10.10">
    <property type="match status" value="1"/>
</dbReference>
<dbReference type="PANTHER" id="PTHR33886">
    <property type="entry name" value="UNSATURATED RHAMNOGALACTURONAN HYDROLASE (EUROFUNG)"/>
    <property type="match status" value="1"/>
</dbReference>
<dbReference type="InterPro" id="IPR008928">
    <property type="entry name" value="6-hairpin_glycosidase_sf"/>
</dbReference>
<reference evidence="2 3" key="1">
    <citation type="submission" date="2023-08" db="EMBL/GenBank/DDBJ databases">
        <authorList>
            <person name="Park J.-S."/>
        </authorList>
    </citation>
    <scope>NUCLEOTIDE SEQUENCE [LARGE SCALE GENOMIC DNA]</scope>
    <source>
        <strain evidence="2 3">2205SS18-9</strain>
    </source>
</reference>
<dbReference type="SUPFAM" id="SSF48208">
    <property type="entry name" value="Six-hairpin glycosidases"/>
    <property type="match status" value="1"/>
</dbReference>
<evidence type="ECO:0000313" key="3">
    <source>
        <dbReference type="Proteomes" id="UP001231941"/>
    </source>
</evidence>
<dbReference type="RefSeq" id="WP_305989917.1">
    <property type="nucleotide sequence ID" value="NZ_JAVAMP010000001.1"/>
</dbReference>
<organism evidence="2 3">
    <name type="scientific">Chengkuizengella axinellae</name>
    <dbReference type="NCBI Taxonomy" id="3064388"/>
    <lineage>
        <taxon>Bacteria</taxon>
        <taxon>Bacillati</taxon>
        <taxon>Bacillota</taxon>
        <taxon>Bacilli</taxon>
        <taxon>Bacillales</taxon>
        <taxon>Paenibacillaceae</taxon>
        <taxon>Chengkuizengella</taxon>
    </lineage>
</organism>
<dbReference type="InterPro" id="IPR052043">
    <property type="entry name" value="PolySaccharide_Degr_Enz"/>
</dbReference>
<dbReference type="Pfam" id="PF07470">
    <property type="entry name" value="Glyco_hydro_88"/>
    <property type="match status" value="1"/>
</dbReference>
<dbReference type="PANTHER" id="PTHR33886:SF8">
    <property type="entry name" value="UNSATURATED RHAMNOGALACTURONAN HYDROLASE (EUROFUNG)"/>
    <property type="match status" value="1"/>
</dbReference>
<dbReference type="InterPro" id="IPR012341">
    <property type="entry name" value="6hp_glycosidase-like_sf"/>
</dbReference>